<dbReference type="Pfam" id="PF14079">
    <property type="entry name" value="DUF4260"/>
    <property type="match status" value="1"/>
</dbReference>
<dbReference type="RefSeq" id="WP_160802609.1">
    <property type="nucleotide sequence ID" value="NZ_WUUL01000013.1"/>
</dbReference>
<name>A0A6I4W392_9BACL</name>
<proteinExistence type="predicted"/>
<accession>A0A6I4W392</accession>
<organism evidence="1 2">
    <name type="scientific">Shimazuella alba</name>
    <dbReference type="NCBI Taxonomy" id="2690964"/>
    <lineage>
        <taxon>Bacteria</taxon>
        <taxon>Bacillati</taxon>
        <taxon>Bacillota</taxon>
        <taxon>Bacilli</taxon>
        <taxon>Bacillales</taxon>
        <taxon>Thermoactinomycetaceae</taxon>
        <taxon>Shimazuella</taxon>
    </lineage>
</organism>
<comment type="caution">
    <text evidence="1">The sequence shown here is derived from an EMBL/GenBank/DDBJ whole genome shotgun (WGS) entry which is preliminary data.</text>
</comment>
<dbReference type="AlphaFoldDB" id="A0A6I4W392"/>
<evidence type="ECO:0000313" key="1">
    <source>
        <dbReference type="EMBL" id="MXQ55254.1"/>
    </source>
</evidence>
<reference evidence="1 2" key="1">
    <citation type="submission" date="2019-12" db="EMBL/GenBank/DDBJ databases">
        <title>Whole-genome analyses of novel actinobacteria.</title>
        <authorList>
            <person name="Sahin N."/>
            <person name="Saygin H."/>
        </authorList>
    </citation>
    <scope>NUCLEOTIDE SEQUENCE [LARGE SCALE GENOMIC DNA]</scope>
    <source>
        <strain evidence="1 2">KC615</strain>
    </source>
</reference>
<protein>
    <submittedName>
        <fullName evidence="1">DUF4260 family protein</fullName>
    </submittedName>
</protein>
<dbReference type="Proteomes" id="UP000430692">
    <property type="component" value="Unassembled WGS sequence"/>
</dbReference>
<dbReference type="InterPro" id="IPR025356">
    <property type="entry name" value="DUF4260"/>
</dbReference>
<sequence>MSTHIGMDRLSGFGLRYPTNRRDTHLHNKV</sequence>
<dbReference type="EMBL" id="WUUL01000013">
    <property type="protein sequence ID" value="MXQ55254.1"/>
    <property type="molecule type" value="Genomic_DNA"/>
</dbReference>
<gene>
    <name evidence="1" type="ORF">GSM42_16345</name>
</gene>
<keyword evidence="2" id="KW-1185">Reference proteome</keyword>
<evidence type="ECO:0000313" key="2">
    <source>
        <dbReference type="Proteomes" id="UP000430692"/>
    </source>
</evidence>